<keyword evidence="2" id="KW-1185">Reference proteome</keyword>
<name>A0ACD1FYQ0_9EURO</name>
<organism evidence="1 2">
    <name type="scientific">Aspergillus brunneoviolaceus CBS 621.78</name>
    <dbReference type="NCBI Taxonomy" id="1450534"/>
    <lineage>
        <taxon>Eukaryota</taxon>
        <taxon>Fungi</taxon>
        <taxon>Dikarya</taxon>
        <taxon>Ascomycota</taxon>
        <taxon>Pezizomycotina</taxon>
        <taxon>Eurotiomycetes</taxon>
        <taxon>Eurotiomycetidae</taxon>
        <taxon>Eurotiales</taxon>
        <taxon>Aspergillaceae</taxon>
        <taxon>Aspergillus</taxon>
        <taxon>Aspergillus subgen. Circumdati</taxon>
    </lineage>
</organism>
<evidence type="ECO:0000313" key="2">
    <source>
        <dbReference type="Proteomes" id="UP000249057"/>
    </source>
</evidence>
<dbReference type="EMBL" id="KZ825378">
    <property type="protein sequence ID" value="RAH42110.1"/>
    <property type="molecule type" value="Genomic_DNA"/>
</dbReference>
<accession>A0ACD1FYQ0</accession>
<reference evidence="1" key="1">
    <citation type="submission" date="2018-02" db="EMBL/GenBank/DDBJ databases">
        <title>The genomes of Aspergillus section Nigri reveals drivers in fungal speciation.</title>
        <authorList>
            <consortium name="DOE Joint Genome Institute"/>
            <person name="Vesth T.C."/>
            <person name="Nybo J."/>
            <person name="Theobald S."/>
            <person name="Brandl J."/>
            <person name="Frisvad J.C."/>
            <person name="Nielsen K.F."/>
            <person name="Lyhne E.K."/>
            <person name="Kogle M.E."/>
            <person name="Kuo A."/>
            <person name="Riley R."/>
            <person name="Clum A."/>
            <person name="Nolan M."/>
            <person name="Lipzen A."/>
            <person name="Salamov A."/>
            <person name="Henrissat B."/>
            <person name="Wiebenga A."/>
            <person name="De vries R.P."/>
            <person name="Grigoriev I.V."/>
            <person name="Mortensen U.H."/>
            <person name="Andersen M.R."/>
            <person name="Baker S.E."/>
        </authorList>
    </citation>
    <scope>NUCLEOTIDE SEQUENCE</scope>
    <source>
        <strain evidence="1">CBS 621.78</strain>
    </source>
</reference>
<sequence>MEKSLLRDSARVTGDCIKPSTCLHRSFAGSRVGYSYSVELIAISGSGHSMRAPDYSYPLSMGDGFEVRSRGWGFMLSNLALGPTSTGNTMHHILELTNNPSIYNKHRISGAWEGILLSGITPPGAIPQASAQILSPVVC</sequence>
<gene>
    <name evidence="1" type="ORF">BO95DRAFT_241987</name>
</gene>
<protein>
    <submittedName>
        <fullName evidence="1">Uncharacterized protein</fullName>
    </submittedName>
</protein>
<evidence type="ECO:0000313" key="1">
    <source>
        <dbReference type="EMBL" id="RAH42110.1"/>
    </source>
</evidence>
<proteinExistence type="predicted"/>
<dbReference type="Proteomes" id="UP000249057">
    <property type="component" value="Unassembled WGS sequence"/>
</dbReference>